<dbReference type="Proteomes" id="UP000324974">
    <property type="component" value="Chromosome"/>
</dbReference>
<sequence length="335" mass="36099">MTLSRLPSIGLKFLLVAALGSLPACSLPQFLQRDAVKPALPAAPAPGSDFKVLQPGQRIPKVETVVLAPKASLLPPNEPVNPIVPPDPVPASATVPNHLPDSGLLEPRERGPRPDGPLVLALRAHLDNQYGAAVNHLGSFEKPNQELLLLLLPLLDTARTTDLTGRDPKGVADLARQLDAVGELVAKTAPLEIKTTAFVYKVVQYGVYDPLPAGYRFLPGGIGLLYAEIDRASAPPAVQSNGEAGYVTKLEGSIQLKDATGQIVNLYDIEKGKMVPELPFKRADFTRSPVRDFFLKVEFPVPEKAGKYSLILDIRDSEPDTPRRSRKVVEFQVGG</sequence>
<reference evidence="3" key="1">
    <citation type="submission" date="2019-08" db="EMBL/GenBank/DDBJ databases">
        <title>Limnoglobus roseus gen. nov., sp. nov., a novel freshwater planctomycete with a giant genome from the family Gemmataceae.</title>
        <authorList>
            <person name="Kulichevskaya I.S."/>
            <person name="Naumoff D.G."/>
            <person name="Miroshnikov K."/>
            <person name="Ivanova A."/>
            <person name="Philippov D.A."/>
            <person name="Hakobyan A."/>
            <person name="Rijpstra I.C."/>
            <person name="Sinninghe Damste J.S."/>
            <person name="Liesack W."/>
            <person name="Dedysh S.N."/>
        </authorList>
    </citation>
    <scope>NUCLEOTIDE SEQUENCE [LARGE SCALE GENOMIC DNA]</scope>
    <source>
        <strain evidence="3">PX52</strain>
    </source>
</reference>
<evidence type="ECO:0000313" key="3">
    <source>
        <dbReference type="Proteomes" id="UP000324974"/>
    </source>
</evidence>
<organism evidence="2 3">
    <name type="scientific">Limnoglobus roseus</name>
    <dbReference type="NCBI Taxonomy" id="2598579"/>
    <lineage>
        <taxon>Bacteria</taxon>
        <taxon>Pseudomonadati</taxon>
        <taxon>Planctomycetota</taxon>
        <taxon>Planctomycetia</taxon>
        <taxon>Gemmatales</taxon>
        <taxon>Gemmataceae</taxon>
        <taxon>Limnoglobus</taxon>
    </lineage>
</organism>
<gene>
    <name evidence="2" type="ORF">PX52LOC_05049</name>
</gene>
<keyword evidence="3" id="KW-1185">Reference proteome</keyword>
<evidence type="ECO:0000313" key="2">
    <source>
        <dbReference type="EMBL" id="QEL18035.1"/>
    </source>
</evidence>
<feature type="region of interest" description="Disordered" evidence="1">
    <location>
        <begin position="76"/>
        <end position="114"/>
    </location>
</feature>
<dbReference type="KEGG" id="lrs:PX52LOC_05049"/>
<name>A0A5C1AHD0_9BACT</name>
<dbReference type="AlphaFoldDB" id="A0A5C1AHD0"/>
<dbReference type="EMBL" id="CP042425">
    <property type="protein sequence ID" value="QEL18035.1"/>
    <property type="molecule type" value="Genomic_DNA"/>
</dbReference>
<dbReference type="RefSeq" id="WP_149112576.1">
    <property type="nucleotide sequence ID" value="NZ_CP042425.1"/>
</dbReference>
<feature type="compositionally biased region" description="Pro residues" evidence="1">
    <location>
        <begin position="76"/>
        <end position="89"/>
    </location>
</feature>
<protein>
    <submittedName>
        <fullName evidence="2">Uncharacterized protein</fullName>
    </submittedName>
</protein>
<accession>A0A5C1AHD0</accession>
<proteinExistence type="predicted"/>
<evidence type="ECO:0000256" key="1">
    <source>
        <dbReference type="SAM" id="MobiDB-lite"/>
    </source>
</evidence>
<dbReference type="OrthoDB" id="291778at2"/>